<evidence type="ECO:0000256" key="7">
    <source>
        <dbReference type="ARBA" id="ARBA00022840"/>
    </source>
</evidence>
<organism evidence="15 16">
    <name type="scientific">Armatimonas rosea</name>
    <dbReference type="NCBI Taxonomy" id="685828"/>
    <lineage>
        <taxon>Bacteria</taxon>
        <taxon>Bacillati</taxon>
        <taxon>Armatimonadota</taxon>
        <taxon>Armatimonadia</taxon>
        <taxon>Armatimonadales</taxon>
        <taxon>Armatimonadaceae</taxon>
        <taxon>Armatimonas</taxon>
    </lineage>
</organism>
<dbReference type="Proteomes" id="UP000520814">
    <property type="component" value="Unassembled WGS sequence"/>
</dbReference>
<dbReference type="GO" id="GO:0016787">
    <property type="term" value="F:hydrolase activity"/>
    <property type="evidence" value="ECO:0007669"/>
    <property type="project" value="UniProtKB-KW"/>
</dbReference>
<dbReference type="PROSITE" id="PS50162">
    <property type="entry name" value="RECA_2"/>
    <property type="match status" value="1"/>
</dbReference>
<dbReference type="InterPro" id="IPR003593">
    <property type="entry name" value="AAA+_ATPase"/>
</dbReference>
<evidence type="ECO:0000256" key="5">
    <source>
        <dbReference type="ARBA" id="ARBA00022801"/>
    </source>
</evidence>
<dbReference type="Pfam" id="PF18073">
    <property type="entry name" value="Zn_ribbon_LapB"/>
    <property type="match status" value="1"/>
</dbReference>
<dbReference type="Gene3D" id="3.40.50.300">
    <property type="entry name" value="P-loop containing nucleotide triphosphate hydrolases"/>
    <property type="match status" value="1"/>
</dbReference>
<feature type="binding site" evidence="11">
    <location>
        <begin position="104"/>
        <end position="111"/>
    </location>
    <ligand>
        <name>ATP</name>
        <dbReference type="ChEBI" id="CHEBI:30616"/>
    </ligand>
</feature>
<evidence type="ECO:0000313" key="15">
    <source>
        <dbReference type="EMBL" id="MBB6052363.1"/>
    </source>
</evidence>
<dbReference type="GO" id="GO:0005829">
    <property type="term" value="C:cytosol"/>
    <property type="evidence" value="ECO:0007669"/>
    <property type="project" value="TreeGrafter"/>
</dbReference>
<comment type="caution">
    <text evidence="15">The sequence shown here is derived from an EMBL/GenBank/DDBJ whole genome shotgun (WGS) entry which is preliminary data.</text>
</comment>
<keyword evidence="10 11" id="KW-0234">DNA repair</keyword>
<dbReference type="SMART" id="SM00382">
    <property type="entry name" value="AAA"/>
    <property type="match status" value="1"/>
</dbReference>
<dbReference type="NCBIfam" id="TIGR00416">
    <property type="entry name" value="sms"/>
    <property type="match status" value="1"/>
</dbReference>
<keyword evidence="16" id="KW-1185">Reference proteome</keyword>
<dbReference type="SUPFAM" id="SSF52540">
    <property type="entry name" value="P-loop containing nucleoside triphosphate hydrolases"/>
    <property type="match status" value="1"/>
</dbReference>
<dbReference type="GO" id="GO:0140664">
    <property type="term" value="F:ATP-dependent DNA damage sensor activity"/>
    <property type="evidence" value="ECO:0007669"/>
    <property type="project" value="InterPro"/>
</dbReference>
<gene>
    <name evidence="11" type="primary">radA</name>
    <name evidence="15" type="ORF">HNQ39_004184</name>
</gene>
<sequence>MAKATTRFVCQQCAHVEPKWAGRCPSCGEWNSLVEEAIRETKTLTAQIRAGGGSFSHMGAAQSRPRPITEIEISERQRQSTHIAEFDRVLGGGIVPGSLTLIGGEPGVGKSTLMSQLCGNLAAQYGTTLYISGEESVEQIKLRAVRLSALHSDLLLASETDIGVIASFVEQLKPKYLVIDSIQTMISPDVDSAPGTVSQVRAATSALAALAKGKRIPIFLVGHVTKEGAIAGPRVLEHMVDTVLYFEGDAHLTYRILRAVKNRFGSTDELGIFEMRSEGLVGVENPSAAFLAERPIGSPGSTVTATMEGSRALLVEVQALVAQSYLNSPRRVTNGVNRDRVALVLAVLEKRLGLTLANMDVFVSVAGGVRVEEPSADLAIALAVAGSFLDRPVGGNHVFLGEIGLSGEVRSCTQIEKRLREAAGLGFGGAILPQKNIGRESQGIGLELFGVETVRQAVERALLAPQANPAVKPAADV</sequence>
<evidence type="ECO:0000256" key="12">
    <source>
        <dbReference type="NCBIfam" id="TIGR00416"/>
    </source>
</evidence>
<evidence type="ECO:0000256" key="3">
    <source>
        <dbReference type="ARBA" id="ARBA00022763"/>
    </source>
</evidence>
<dbReference type="AlphaFoldDB" id="A0A7W9SUN2"/>
<keyword evidence="6 13" id="KW-0862">Zinc</keyword>
<dbReference type="PANTHER" id="PTHR32472:SF10">
    <property type="entry name" value="DNA REPAIR PROTEIN RADA-LIKE PROTEIN"/>
    <property type="match status" value="1"/>
</dbReference>
<protein>
    <recommendedName>
        <fullName evidence="11 12">DNA repair protein RadA</fullName>
    </recommendedName>
</protein>
<keyword evidence="1 11" id="KW-0479">Metal-binding</keyword>
<dbReference type="GO" id="GO:0005524">
    <property type="term" value="F:ATP binding"/>
    <property type="evidence" value="ECO:0007669"/>
    <property type="project" value="UniProtKB-UniRule"/>
</dbReference>
<comment type="domain">
    <text evidence="11">The middle region has homology to RecA with ATPase motifs including the RadA KNRFG motif, while the C-terminus is homologous to Lon protease.</text>
</comment>
<dbReference type="InterPro" id="IPR041166">
    <property type="entry name" value="Rubredoxin_2"/>
</dbReference>
<evidence type="ECO:0000313" key="16">
    <source>
        <dbReference type="Proteomes" id="UP000520814"/>
    </source>
</evidence>
<dbReference type="FunFam" id="3.40.50.300:FF:000050">
    <property type="entry name" value="DNA repair protein RadA"/>
    <property type="match status" value="1"/>
</dbReference>
<feature type="region of interest" description="Lon-protease-like" evidence="11">
    <location>
        <begin position="360"/>
        <end position="477"/>
    </location>
</feature>
<evidence type="ECO:0000256" key="4">
    <source>
        <dbReference type="ARBA" id="ARBA00022771"/>
    </source>
</evidence>
<keyword evidence="4 13" id="KW-0863">Zinc-finger</keyword>
<evidence type="ECO:0000256" key="6">
    <source>
        <dbReference type="ARBA" id="ARBA00022833"/>
    </source>
</evidence>
<comment type="function">
    <text evidence="11">Plays a role in repairing double-strand DNA breaks, probably involving stabilizing or processing branched DNA or blocked replication forks.</text>
</comment>
<dbReference type="GO" id="GO:0000725">
    <property type="term" value="P:recombinational repair"/>
    <property type="evidence" value="ECO:0007669"/>
    <property type="project" value="UniProtKB-UniRule"/>
</dbReference>
<name>A0A7W9SUN2_ARMRO</name>
<dbReference type="GO" id="GO:0003684">
    <property type="term" value="F:damaged DNA binding"/>
    <property type="evidence" value="ECO:0007669"/>
    <property type="project" value="InterPro"/>
</dbReference>
<keyword evidence="5" id="KW-0378">Hydrolase</keyword>
<dbReference type="Pfam" id="PF13541">
    <property type="entry name" value="ChlI"/>
    <property type="match status" value="1"/>
</dbReference>
<evidence type="ECO:0000256" key="2">
    <source>
        <dbReference type="ARBA" id="ARBA00022741"/>
    </source>
</evidence>
<feature type="short sequence motif" description="RadA KNRFG motif" evidence="11">
    <location>
        <begin position="261"/>
        <end position="265"/>
    </location>
</feature>
<evidence type="ECO:0000256" key="8">
    <source>
        <dbReference type="ARBA" id="ARBA00023016"/>
    </source>
</evidence>
<dbReference type="InterPro" id="IPR014721">
    <property type="entry name" value="Ribsml_uS5_D2-typ_fold_subgr"/>
</dbReference>
<keyword evidence="8 11" id="KW-0346">Stress response</keyword>
<dbReference type="InterPro" id="IPR020568">
    <property type="entry name" value="Ribosomal_Su5_D2-typ_SF"/>
</dbReference>
<dbReference type="GO" id="GO:0008270">
    <property type="term" value="F:zinc ion binding"/>
    <property type="evidence" value="ECO:0007669"/>
    <property type="project" value="UniProtKB-KW"/>
</dbReference>
<proteinExistence type="inferred from homology"/>
<evidence type="ECO:0000256" key="11">
    <source>
        <dbReference type="HAMAP-Rule" id="MF_01498"/>
    </source>
</evidence>
<reference evidence="15 16" key="1">
    <citation type="submission" date="2020-08" db="EMBL/GenBank/DDBJ databases">
        <title>Genomic Encyclopedia of Type Strains, Phase IV (KMG-IV): sequencing the most valuable type-strain genomes for metagenomic binning, comparative biology and taxonomic classification.</title>
        <authorList>
            <person name="Goeker M."/>
        </authorList>
    </citation>
    <scope>NUCLEOTIDE SEQUENCE [LARGE SCALE GENOMIC DNA]</scope>
    <source>
        <strain evidence="15 16">DSM 23562</strain>
    </source>
</reference>
<evidence type="ECO:0000256" key="10">
    <source>
        <dbReference type="ARBA" id="ARBA00023204"/>
    </source>
</evidence>
<comment type="function">
    <text evidence="13">DNA-dependent ATPase involved in processing of recombination intermediates, plays a role in repairing DNA breaks. Stimulates the branch migration of RecA-mediated strand transfer reactions, allowing the 3' invading strand to extend heteroduplex DNA faster. Binds ssDNA in the presence of ADP but not other nucleotides, has ATPase activity that is stimulated by ssDNA and various branched DNA structures, but inhibited by SSB. Does not have RecA's homology-searching function.</text>
</comment>
<keyword evidence="7 11" id="KW-0067">ATP-binding</keyword>
<dbReference type="PANTHER" id="PTHR32472">
    <property type="entry name" value="DNA REPAIR PROTEIN RADA"/>
    <property type="match status" value="1"/>
</dbReference>
<dbReference type="RefSeq" id="WP_184201274.1">
    <property type="nucleotide sequence ID" value="NZ_JACHGW010000004.1"/>
</dbReference>
<evidence type="ECO:0000256" key="1">
    <source>
        <dbReference type="ARBA" id="ARBA00022723"/>
    </source>
</evidence>
<dbReference type="SUPFAM" id="SSF54211">
    <property type="entry name" value="Ribosomal protein S5 domain 2-like"/>
    <property type="match status" value="1"/>
</dbReference>
<dbReference type="InterPro" id="IPR027417">
    <property type="entry name" value="P-loop_NTPase"/>
</dbReference>
<accession>A0A7W9SUN2</accession>
<dbReference type="CDD" id="cd01121">
    <property type="entry name" value="RadA_SMS_N"/>
    <property type="match status" value="1"/>
</dbReference>
<keyword evidence="9 11" id="KW-0238">DNA-binding</keyword>
<feature type="domain" description="RecA family profile 1" evidence="14">
    <location>
        <begin position="75"/>
        <end position="224"/>
    </location>
</feature>
<comment type="similarity">
    <text evidence="11 13">Belongs to the RecA family. RadA subfamily.</text>
</comment>
<keyword evidence="2 11" id="KW-0547">Nucleotide-binding</keyword>
<dbReference type="Pfam" id="PF13481">
    <property type="entry name" value="AAA_25"/>
    <property type="match status" value="1"/>
</dbReference>
<evidence type="ECO:0000259" key="14">
    <source>
        <dbReference type="PROSITE" id="PS50162"/>
    </source>
</evidence>
<dbReference type="EMBL" id="JACHGW010000004">
    <property type="protein sequence ID" value="MBB6052363.1"/>
    <property type="molecule type" value="Genomic_DNA"/>
</dbReference>
<evidence type="ECO:0000256" key="9">
    <source>
        <dbReference type="ARBA" id="ARBA00023125"/>
    </source>
</evidence>
<dbReference type="HAMAP" id="MF_01498">
    <property type="entry name" value="RadA_bact"/>
    <property type="match status" value="1"/>
</dbReference>
<evidence type="ECO:0000256" key="13">
    <source>
        <dbReference type="RuleBase" id="RU003555"/>
    </source>
</evidence>
<keyword evidence="3 11" id="KW-0227">DNA damage</keyword>
<dbReference type="InterPro" id="IPR004504">
    <property type="entry name" value="DNA_repair_RadA"/>
</dbReference>
<dbReference type="Gene3D" id="3.30.230.10">
    <property type="match status" value="1"/>
</dbReference>
<dbReference type="PRINTS" id="PR01874">
    <property type="entry name" value="DNAREPAIRADA"/>
</dbReference>
<dbReference type="InterPro" id="IPR020588">
    <property type="entry name" value="RecA_ATP-bd"/>
</dbReference>